<evidence type="ECO:0000256" key="1">
    <source>
        <dbReference type="ARBA" id="ARBA00010652"/>
    </source>
</evidence>
<feature type="domain" description="PPE family C-terminal" evidence="3">
    <location>
        <begin position="353"/>
        <end position="435"/>
    </location>
</feature>
<evidence type="ECO:0000259" key="3">
    <source>
        <dbReference type="Pfam" id="PF12484"/>
    </source>
</evidence>
<dbReference type="PANTHER" id="PTHR46766">
    <property type="entry name" value="GLUTAMINE-RICH PROTEIN 2"/>
    <property type="match status" value="1"/>
</dbReference>
<evidence type="ECO:0000313" key="5">
    <source>
        <dbReference type="Proteomes" id="UP001141650"/>
    </source>
</evidence>
<proteinExistence type="inferred from homology"/>
<dbReference type="FunFam" id="1.20.1260.20:FF:000001">
    <property type="entry name" value="PPE family protein PPE41"/>
    <property type="match status" value="1"/>
</dbReference>
<comment type="caution">
    <text evidence="4">The sequence shown here is derived from an EMBL/GenBank/DDBJ whole genome shotgun (WGS) entry which is preliminary data.</text>
</comment>
<dbReference type="Pfam" id="PF00823">
    <property type="entry name" value="PPE"/>
    <property type="match status" value="1"/>
</dbReference>
<dbReference type="Proteomes" id="UP001141650">
    <property type="component" value="Unassembled WGS sequence"/>
</dbReference>
<dbReference type="InterPro" id="IPR038332">
    <property type="entry name" value="PPE_sf"/>
</dbReference>
<feature type="domain" description="PPE" evidence="2">
    <location>
        <begin position="23"/>
        <end position="186"/>
    </location>
</feature>
<dbReference type="EMBL" id="JACKVH010000005">
    <property type="protein sequence ID" value="MCV7377358.1"/>
    <property type="molecule type" value="Genomic_DNA"/>
</dbReference>
<dbReference type="SUPFAM" id="SSF140459">
    <property type="entry name" value="PE/PPE dimer-like"/>
    <property type="match status" value="1"/>
</dbReference>
<evidence type="ECO:0000313" key="4">
    <source>
        <dbReference type="EMBL" id="MCV7377358.1"/>
    </source>
</evidence>
<reference evidence="4" key="1">
    <citation type="submission" date="2020-07" db="EMBL/GenBank/DDBJ databases">
        <authorList>
            <person name="Pettersson B.M.F."/>
            <person name="Behra P.R.K."/>
            <person name="Ramesh M."/>
            <person name="Das S."/>
            <person name="Dasgupta S."/>
            <person name="Kirsebom L.A."/>
        </authorList>
    </citation>
    <scope>NUCLEOTIDE SEQUENCE</scope>
    <source>
        <strain evidence="4">CCUG 55640</strain>
    </source>
</reference>
<evidence type="ECO:0000259" key="2">
    <source>
        <dbReference type="Pfam" id="PF00823"/>
    </source>
</evidence>
<dbReference type="InterPro" id="IPR000030">
    <property type="entry name" value="PPE_dom"/>
</dbReference>
<protein>
    <submittedName>
        <fullName evidence="4">PPE family protein</fullName>
    </submittedName>
</protein>
<name>A0AA41XKL3_9MYCO</name>
<dbReference type="AlphaFoldDB" id="A0AA41XKL3"/>
<comment type="similarity">
    <text evidence="1">Belongs to the mycobacterial PPE family.</text>
</comment>
<dbReference type="GO" id="GO:0052572">
    <property type="term" value="P:response to host immune response"/>
    <property type="evidence" value="ECO:0007669"/>
    <property type="project" value="TreeGrafter"/>
</dbReference>
<accession>A0AA41XKL3</accession>
<gene>
    <name evidence="4" type="ORF">H7K38_01645</name>
</gene>
<dbReference type="InterPro" id="IPR022171">
    <property type="entry name" value="PPE_C"/>
</dbReference>
<sequence length="439" mass="44320">MLLPRTTRLPTQSRPHEEDTVFDFGALAPEINSGRIYAGPGAESIMVAATAWDELAAELATAASSYNSVLTELTGAPWMGPSSKAMVSAVAPYVSWLGAAAGLAEESASQARAAAAAFETAFAMTVPPPVIAANRLLLMTLVATNFFGQNTPAIMATEAQYMEMWAQDATAMYGYAAASATAAQLTPYQPPPNTTAPEGVAGQGAAVAQAIAEPAGSSGQTAAATVTQLVPAATVPQALQQLSTGVSSTWPFSMIEGQIKDFLTYGLPTPSNNWLGLAPNLYTPILKNTLQAYFGVGMGQFGVSIGQQLTFGTGTTAGAGGAWYPTPQFAGLHLGTVGGGGAAAGAHTSSAVSAGAGQAGKVGLLSVPANWTTPTSEAGVTLAAAEETPAPARAAGAAPGNTILRGVPPGGVGRRTAGYGFTNKYGFRYSVLTRPPSAG</sequence>
<reference evidence="4" key="2">
    <citation type="journal article" date="2022" name="BMC Genomics">
        <title>Comparative genome analysis of mycobacteria focusing on tRNA and non-coding RNA.</title>
        <authorList>
            <person name="Behra P.R.K."/>
            <person name="Pettersson B.M.F."/>
            <person name="Ramesh M."/>
            <person name="Das S."/>
            <person name="Dasgupta S."/>
            <person name="Kirsebom L.A."/>
        </authorList>
    </citation>
    <scope>NUCLEOTIDE SEQUENCE</scope>
    <source>
        <strain evidence="4">CCUG 55640</strain>
    </source>
</reference>
<dbReference type="PANTHER" id="PTHR46766:SF1">
    <property type="entry name" value="GLUTAMINE-RICH PROTEIN 2"/>
    <property type="match status" value="1"/>
</dbReference>
<dbReference type="Pfam" id="PF12484">
    <property type="entry name" value="PPE-SVP"/>
    <property type="match status" value="1"/>
</dbReference>
<organism evidence="4 5">
    <name type="scientific">Mycobacterium alsense</name>
    <dbReference type="NCBI Taxonomy" id="324058"/>
    <lineage>
        <taxon>Bacteria</taxon>
        <taxon>Bacillati</taxon>
        <taxon>Actinomycetota</taxon>
        <taxon>Actinomycetes</taxon>
        <taxon>Mycobacteriales</taxon>
        <taxon>Mycobacteriaceae</taxon>
        <taxon>Mycobacterium</taxon>
    </lineage>
</organism>
<dbReference type="Gene3D" id="1.20.1260.20">
    <property type="entry name" value="PPE superfamily"/>
    <property type="match status" value="1"/>
</dbReference>